<dbReference type="Gene3D" id="3.90.1150.10">
    <property type="entry name" value="Aspartate Aminotransferase, domain 1"/>
    <property type="match status" value="2"/>
</dbReference>
<name>A0A4R5QCN8_9PROT</name>
<evidence type="ECO:0000259" key="11">
    <source>
        <dbReference type="Pfam" id="PF21478"/>
    </source>
</evidence>
<dbReference type="InterPro" id="IPR020581">
    <property type="entry name" value="GDC_P"/>
</dbReference>
<reference evidence="12 13" key="1">
    <citation type="journal article" date="2016" name="J. Microbiol.">
        <title>Dankookia rubra gen. nov., sp. nov., an alphaproteobacterium isolated from sediment of a shallow stream.</title>
        <authorList>
            <person name="Kim W.H."/>
            <person name="Kim D.H."/>
            <person name="Kang K."/>
            <person name="Ahn T.Y."/>
        </authorList>
    </citation>
    <scope>NUCLEOTIDE SEQUENCE [LARGE SCALE GENOMIC DNA]</scope>
    <source>
        <strain evidence="12 13">JCM30602</strain>
    </source>
</reference>
<dbReference type="InterPro" id="IPR049315">
    <property type="entry name" value="GDC-P_N"/>
</dbReference>
<dbReference type="FunFam" id="3.40.640.10:FF:000005">
    <property type="entry name" value="Glycine dehydrogenase (decarboxylating), mitochondrial"/>
    <property type="match status" value="1"/>
</dbReference>
<evidence type="ECO:0000256" key="2">
    <source>
        <dbReference type="ARBA" id="ARBA00003788"/>
    </source>
</evidence>
<dbReference type="AlphaFoldDB" id="A0A4R5QCN8"/>
<dbReference type="GO" id="GO:0030170">
    <property type="term" value="F:pyridoxal phosphate binding"/>
    <property type="evidence" value="ECO:0007669"/>
    <property type="project" value="TreeGrafter"/>
</dbReference>
<evidence type="ECO:0000256" key="4">
    <source>
        <dbReference type="ARBA" id="ARBA00011690"/>
    </source>
</evidence>
<dbReference type="InterPro" id="IPR003437">
    <property type="entry name" value="GcvP"/>
</dbReference>
<dbReference type="HAMAP" id="MF_00711">
    <property type="entry name" value="GcvP"/>
    <property type="match status" value="1"/>
</dbReference>
<organism evidence="12 13">
    <name type="scientific">Dankookia rubra</name>
    <dbReference type="NCBI Taxonomy" id="1442381"/>
    <lineage>
        <taxon>Bacteria</taxon>
        <taxon>Pseudomonadati</taxon>
        <taxon>Pseudomonadota</taxon>
        <taxon>Alphaproteobacteria</taxon>
        <taxon>Acetobacterales</taxon>
        <taxon>Roseomonadaceae</taxon>
        <taxon>Dankookia</taxon>
    </lineage>
</organism>
<comment type="similarity">
    <text evidence="3 8">Belongs to the GcvP family.</text>
</comment>
<dbReference type="NCBIfam" id="NF003346">
    <property type="entry name" value="PRK04366.1"/>
    <property type="match status" value="1"/>
</dbReference>
<comment type="subunit">
    <text evidence="4 8">The glycine cleavage system is composed of four proteins: P, T, L and H.</text>
</comment>
<dbReference type="InterPro" id="IPR049316">
    <property type="entry name" value="GDC-P_C"/>
</dbReference>
<comment type="function">
    <text evidence="2 8">The glycine cleavage system catalyzes the degradation of glycine. The P protein binds the alpha-amino group of glycine through its pyridoxal phosphate cofactor; CO(2) is released and the remaining methylamine moiety is then transferred to the lipoamide cofactor of the H protein.</text>
</comment>
<dbReference type="Pfam" id="PF02347">
    <property type="entry name" value="GDC-P"/>
    <property type="match status" value="2"/>
</dbReference>
<dbReference type="Proteomes" id="UP000295096">
    <property type="component" value="Unassembled WGS sequence"/>
</dbReference>
<comment type="catalytic activity">
    <reaction evidence="7 8">
        <text>N(6)-[(R)-lipoyl]-L-lysyl-[glycine-cleavage complex H protein] + glycine + H(+) = N(6)-[(R)-S(8)-aminomethyldihydrolipoyl]-L-lysyl-[glycine-cleavage complex H protein] + CO2</text>
        <dbReference type="Rhea" id="RHEA:24304"/>
        <dbReference type="Rhea" id="RHEA-COMP:10494"/>
        <dbReference type="Rhea" id="RHEA-COMP:10495"/>
        <dbReference type="ChEBI" id="CHEBI:15378"/>
        <dbReference type="ChEBI" id="CHEBI:16526"/>
        <dbReference type="ChEBI" id="CHEBI:57305"/>
        <dbReference type="ChEBI" id="CHEBI:83099"/>
        <dbReference type="ChEBI" id="CHEBI:83143"/>
        <dbReference type="EC" id="1.4.4.2"/>
    </reaction>
</comment>
<evidence type="ECO:0000313" key="12">
    <source>
        <dbReference type="EMBL" id="TDH60543.1"/>
    </source>
</evidence>
<keyword evidence="13" id="KW-1185">Reference proteome</keyword>
<dbReference type="EMBL" id="SMSJ01000036">
    <property type="protein sequence ID" value="TDH60543.1"/>
    <property type="molecule type" value="Genomic_DNA"/>
</dbReference>
<sequence>MSVLNELAALEDQGEFARRHIGPGPDDITAMLKVVGAPSLEAMAARTVPAAIAGADLSALPPPATEAEAIAELRALSERNVRVKSLLGLGYHGTHVPPVILRNVLENPGWYTAYTPYQAEIAQGRLEALVNFQTMVADLTGLPVANASLLDEATAAAEAVTLAHAAHKGKGDTLLVAADLHPQTLAVVRVRAEPVGIRVLVVPPAEVAASAAAEKPFAALLQYPGTTGEARDLAPEIAAVQAAGGLAIVAADPLSLCLLTPPGEMGADVCVGSTQRFGVPLGYGGPHAAYMAVKDALKRLLPGRLVGVSIDAAGSPAMRLALQTREQHIRREKATSNICTAQVLLAVMAGMYAVWHGQEGLKRIAGRVALQARLLADAAHRGGFALRHEGFFDTVALEAGDRAEALVEGALARGFNLRREGGLVCIAFDETVTRGDLAALADLLGGGDLAGLAPRGGIPAALARRSGFCTAEVFNTHHSEHAMLRYLKRLEDKDVALNRSMIPLGSCTMKLNATAEMIPVTFPGFAEIHPFAPADQAKGYLEMIRRLEGWLCAVTGFAAASLQPNAGSQGEYAGLLAIRAWHRSRGDTQRDVCLIPSSAHGTNPASAVMAGMKVVVVGCDRDGNVDLADLKAKAGQHAERLAALMITYPSTHGVFEEEIRAICDLVHAHGGQVYMDGANMNAQVGLTSPAAIGADVCHLNLHKTFCIPHGGGGPGVGPIGVAAHLAPHLPNHPLHPGAGPATGYGPVSAAPFGSAAILPISYAYIRMMGAEGLTRATQVAILNANYMAKRLEAHYPVLYRGLRGMVAHECILDCRGFQQGGGVLVEDIAKRLQDYGYHAPTMSWPVAGTLMVEPTESEPKEELDRFCDAMIAIRAEIRAVEQGRADKADNPLKHAPHTAAEVMATEWRHAYTREEAAFPLPFVRAHKYWPPVKRVDNVHGDRNLVCTCAPLEEYAQAMQLQAAE</sequence>
<protein>
    <recommendedName>
        <fullName evidence="8">Glycine dehydrogenase (decarboxylating)</fullName>
        <ecNumber evidence="8">1.4.4.2</ecNumber>
    </recommendedName>
    <alternativeName>
        <fullName evidence="8">Glycine cleavage system P-protein</fullName>
    </alternativeName>
    <alternativeName>
        <fullName evidence="8">Glycine decarboxylase</fullName>
    </alternativeName>
    <alternativeName>
        <fullName evidence="8">Glycine dehydrogenase (aminomethyl-transferring)</fullName>
    </alternativeName>
</protein>
<dbReference type="CDD" id="cd00613">
    <property type="entry name" value="GDC-P"/>
    <property type="match status" value="2"/>
</dbReference>
<evidence type="ECO:0000256" key="5">
    <source>
        <dbReference type="ARBA" id="ARBA00022898"/>
    </source>
</evidence>
<dbReference type="FunFam" id="3.90.1150.10:FF:000007">
    <property type="entry name" value="Glycine dehydrogenase (decarboxylating), mitochondrial"/>
    <property type="match status" value="1"/>
</dbReference>
<comment type="cofactor">
    <cofactor evidence="1 8 9">
        <name>pyridoxal 5'-phosphate</name>
        <dbReference type="ChEBI" id="CHEBI:597326"/>
    </cofactor>
</comment>
<dbReference type="InterPro" id="IPR015421">
    <property type="entry name" value="PyrdxlP-dep_Trfase_major"/>
</dbReference>
<dbReference type="Pfam" id="PF21478">
    <property type="entry name" value="GcvP2_C"/>
    <property type="match status" value="1"/>
</dbReference>
<comment type="caution">
    <text evidence="12">The sequence shown here is derived from an EMBL/GenBank/DDBJ whole genome shotgun (WGS) entry which is preliminary data.</text>
</comment>
<evidence type="ECO:0000256" key="3">
    <source>
        <dbReference type="ARBA" id="ARBA00010756"/>
    </source>
</evidence>
<keyword evidence="5 8" id="KW-0663">Pyridoxal phosphate</keyword>
<evidence type="ECO:0000256" key="7">
    <source>
        <dbReference type="ARBA" id="ARBA00049026"/>
    </source>
</evidence>
<dbReference type="GO" id="GO:0005960">
    <property type="term" value="C:glycine cleavage complex"/>
    <property type="evidence" value="ECO:0007669"/>
    <property type="project" value="TreeGrafter"/>
</dbReference>
<accession>A0A4R5QCN8</accession>
<dbReference type="EC" id="1.4.4.2" evidence="8"/>
<dbReference type="OrthoDB" id="9801272at2"/>
<evidence type="ECO:0000259" key="10">
    <source>
        <dbReference type="Pfam" id="PF02347"/>
    </source>
</evidence>
<dbReference type="PANTHER" id="PTHR11773:SF1">
    <property type="entry name" value="GLYCINE DEHYDROGENASE (DECARBOXYLATING), MITOCHONDRIAL"/>
    <property type="match status" value="1"/>
</dbReference>
<evidence type="ECO:0000256" key="6">
    <source>
        <dbReference type="ARBA" id="ARBA00023002"/>
    </source>
</evidence>
<dbReference type="GO" id="GO:0019464">
    <property type="term" value="P:glycine decarboxylation via glycine cleavage system"/>
    <property type="evidence" value="ECO:0007669"/>
    <property type="project" value="UniProtKB-UniRule"/>
</dbReference>
<dbReference type="NCBIfam" id="TIGR00461">
    <property type="entry name" value="gcvP"/>
    <property type="match status" value="1"/>
</dbReference>
<evidence type="ECO:0000256" key="8">
    <source>
        <dbReference type="HAMAP-Rule" id="MF_00711"/>
    </source>
</evidence>
<dbReference type="GO" id="GO:0005829">
    <property type="term" value="C:cytosol"/>
    <property type="evidence" value="ECO:0007669"/>
    <property type="project" value="TreeGrafter"/>
</dbReference>
<proteinExistence type="inferred from homology"/>
<dbReference type="GO" id="GO:0004375">
    <property type="term" value="F:glycine dehydrogenase (decarboxylating) activity"/>
    <property type="evidence" value="ECO:0007669"/>
    <property type="project" value="UniProtKB-EC"/>
</dbReference>
<evidence type="ECO:0000313" key="13">
    <source>
        <dbReference type="Proteomes" id="UP000295096"/>
    </source>
</evidence>
<dbReference type="InterPro" id="IPR015424">
    <property type="entry name" value="PyrdxlP-dep_Trfase"/>
</dbReference>
<dbReference type="InterPro" id="IPR015422">
    <property type="entry name" value="PyrdxlP-dep_Trfase_small"/>
</dbReference>
<dbReference type="FunFam" id="3.40.640.10:FF:000007">
    <property type="entry name" value="glycine dehydrogenase (Decarboxylating), mitochondrial"/>
    <property type="match status" value="1"/>
</dbReference>
<dbReference type="PANTHER" id="PTHR11773">
    <property type="entry name" value="GLYCINE DEHYDROGENASE, DECARBOXYLATING"/>
    <property type="match status" value="1"/>
</dbReference>
<dbReference type="SUPFAM" id="SSF53383">
    <property type="entry name" value="PLP-dependent transferases"/>
    <property type="match status" value="2"/>
</dbReference>
<feature type="domain" description="Glycine dehydrogenase C-terminal" evidence="11">
    <location>
        <begin position="776"/>
        <end position="897"/>
    </location>
</feature>
<keyword evidence="6 8" id="KW-0560">Oxidoreductase</keyword>
<feature type="domain" description="Glycine cleavage system P-protein N-terminal" evidence="10">
    <location>
        <begin position="18"/>
        <end position="443"/>
    </location>
</feature>
<dbReference type="RefSeq" id="WP_133290685.1">
    <property type="nucleotide sequence ID" value="NZ_SMSJ01000036.1"/>
</dbReference>
<gene>
    <name evidence="8 12" type="primary">gcvP</name>
    <name evidence="12" type="ORF">E2C06_21585</name>
</gene>
<evidence type="ECO:0000256" key="1">
    <source>
        <dbReference type="ARBA" id="ARBA00001933"/>
    </source>
</evidence>
<feature type="domain" description="Glycine cleavage system P-protein N-terminal" evidence="10">
    <location>
        <begin position="474"/>
        <end position="730"/>
    </location>
</feature>
<dbReference type="GO" id="GO:0016594">
    <property type="term" value="F:glycine binding"/>
    <property type="evidence" value="ECO:0007669"/>
    <property type="project" value="TreeGrafter"/>
</dbReference>
<dbReference type="Gene3D" id="3.40.640.10">
    <property type="entry name" value="Type I PLP-dependent aspartate aminotransferase-like (Major domain)"/>
    <property type="match status" value="2"/>
</dbReference>
<feature type="modified residue" description="N6-(pyridoxal phosphate)lysine" evidence="8 9">
    <location>
        <position position="703"/>
    </location>
</feature>
<evidence type="ECO:0000256" key="9">
    <source>
        <dbReference type="PIRSR" id="PIRSR603437-50"/>
    </source>
</evidence>